<dbReference type="RefSeq" id="WP_151054267.1">
    <property type="nucleotide sequence ID" value="NZ_CP044222.1"/>
</dbReference>
<evidence type="ECO:0000313" key="2">
    <source>
        <dbReference type="Proteomes" id="UP000325606"/>
    </source>
</evidence>
<protein>
    <recommendedName>
        <fullName evidence="3">Lipoprotein</fullName>
    </recommendedName>
</protein>
<evidence type="ECO:0000313" key="1">
    <source>
        <dbReference type="EMBL" id="QEW06181.1"/>
    </source>
</evidence>
<proteinExistence type="predicted"/>
<evidence type="ECO:0008006" key="3">
    <source>
        <dbReference type="Google" id="ProtNLM"/>
    </source>
</evidence>
<dbReference type="AlphaFoldDB" id="A0A5J6LD55"/>
<dbReference type="Pfam" id="PF03923">
    <property type="entry name" value="Lipoprotein_16"/>
    <property type="match status" value="1"/>
</dbReference>
<accession>A0A5J6LD55</accession>
<organism evidence="1 2">
    <name type="scientific">Nitrincola iocasae</name>
    <dbReference type="NCBI Taxonomy" id="2614693"/>
    <lineage>
        <taxon>Bacteria</taxon>
        <taxon>Pseudomonadati</taxon>
        <taxon>Pseudomonadota</taxon>
        <taxon>Gammaproteobacteria</taxon>
        <taxon>Oceanospirillales</taxon>
        <taxon>Oceanospirillaceae</taxon>
        <taxon>Nitrincola</taxon>
    </lineage>
</organism>
<name>A0A5J6LD55_9GAMM</name>
<dbReference type="PROSITE" id="PS51257">
    <property type="entry name" value="PROKAR_LIPOPROTEIN"/>
    <property type="match status" value="1"/>
</dbReference>
<sequence>MRLTQLLSLLLTCITLFLLAGCSGPIPQRVNLQPEVVSVPRLPQSMPLRVEVVYPSQQLQIGSIADRLGNEVPVSVTDNIRSELTQAALNTLGRMGVATSSQANARLTLTLEHISYHLRSDGVRRELIGVMRINLEAVDGLRGYQGQFESESREEILRTPTAQKTREFVNDLASEVLFQAFNDPEFTRYLIAGAK</sequence>
<reference evidence="1 2" key="1">
    <citation type="submission" date="2019-09" db="EMBL/GenBank/DDBJ databases">
        <title>Nitrincola iocasae sp. nov., a bacterium isolated from the sediment collected at a cold seep field in South China Sea.</title>
        <authorList>
            <person name="Zhang H."/>
            <person name="Wang H."/>
            <person name="Li C."/>
        </authorList>
    </citation>
    <scope>NUCLEOTIDE SEQUENCE [LARGE SCALE GENOMIC DNA]</scope>
    <source>
        <strain evidence="1 2">KXZD1103</strain>
    </source>
</reference>
<dbReference type="EMBL" id="CP044222">
    <property type="protein sequence ID" value="QEW06181.1"/>
    <property type="molecule type" value="Genomic_DNA"/>
</dbReference>
<gene>
    <name evidence="1" type="ORF">F5I99_06530</name>
</gene>
<dbReference type="KEGG" id="nik:F5I99_06530"/>
<dbReference type="InterPro" id="IPR005619">
    <property type="entry name" value="Uncharacterised_YajG"/>
</dbReference>
<keyword evidence="2" id="KW-1185">Reference proteome</keyword>
<dbReference type="Proteomes" id="UP000325606">
    <property type="component" value="Chromosome"/>
</dbReference>